<dbReference type="GO" id="GO:0032259">
    <property type="term" value="P:methylation"/>
    <property type="evidence" value="ECO:0007669"/>
    <property type="project" value="UniProtKB-KW"/>
</dbReference>
<evidence type="ECO:0000313" key="2">
    <source>
        <dbReference type="Proteomes" id="UP000544742"/>
    </source>
</evidence>
<dbReference type="Proteomes" id="UP000544742">
    <property type="component" value="Unassembled WGS sequence"/>
</dbReference>
<keyword evidence="1" id="KW-0808">Transferase</keyword>
<protein>
    <submittedName>
        <fullName evidence="1">5-methyltetrahydropteroyltriglutamate--homocysteine methyltransferase</fullName>
    </submittedName>
</protein>
<dbReference type="EMBL" id="JAAYUN010000050">
    <property type="protein sequence ID" value="NLJ22014.1"/>
    <property type="molecule type" value="Genomic_DNA"/>
</dbReference>
<dbReference type="InterPro" id="IPR038071">
    <property type="entry name" value="UROD/MetE-like_sf"/>
</dbReference>
<sequence length="323" mass="36092">MEQERIFFDDIGSYPLPRGVRLDGLSRDRYLQLVGQVLAEKISAGVEIPTYPQLRDMIRMFMDPIKDPKMTESPFLIRREEAKIMELEAVPPGQKVRVCVTGPVELYISAFGATGYTDILYTLAESVSRFLEWAKEEGKMAIASLDEPSLGLNSNIIFSEEEIQEALEIASRPCQGMHCEVHLHSPLYAELCAHVSGIDILGVESAAHPDYLKLIEREVLEDTGTYLRAGIARTDIFSLSAQLNDRYKVNLWEDLPRLEREITSLESPLIMKSRLDQAYAQFGDRLIATGPDCGLGPWPSQELAGSILGNCAAAIAFFRSEHP</sequence>
<gene>
    <name evidence="1" type="ORF">GX426_02755</name>
</gene>
<dbReference type="GO" id="GO:0008168">
    <property type="term" value="F:methyltransferase activity"/>
    <property type="evidence" value="ECO:0007669"/>
    <property type="project" value="UniProtKB-KW"/>
</dbReference>
<comment type="caution">
    <text evidence="1">The sequence shown here is derived from an EMBL/GenBank/DDBJ whole genome shotgun (WGS) entry which is preliminary data.</text>
</comment>
<proteinExistence type="predicted"/>
<dbReference type="AlphaFoldDB" id="A0A7K4AGF6"/>
<keyword evidence="1" id="KW-0489">Methyltransferase</keyword>
<dbReference type="SUPFAM" id="SSF51726">
    <property type="entry name" value="UROD/MetE-like"/>
    <property type="match status" value="1"/>
</dbReference>
<organism evidence="1 2">
    <name type="scientific">Methanothrix soehngenii</name>
    <name type="common">Methanosaeta concilii</name>
    <dbReference type="NCBI Taxonomy" id="2223"/>
    <lineage>
        <taxon>Archaea</taxon>
        <taxon>Methanobacteriati</taxon>
        <taxon>Methanobacteriota</taxon>
        <taxon>Stenosarchaea group</taxon>
        <taxon>Methanomicrobia</taxon>
        <taxon>Methanotrichales</taxon>
        <taxon>Methanotrichaceae</taxon>
        <taxon>Methanothrix</taxon>
    </lineage>
</organism>
<dbReference type="Gene3D" id="3.20.20.210">
    <property type="match status" value="1"/>
</dbReference>
<dbReference type="CDD" id="cd03310">
    <property type="entry name" value="CIMS_like"/>
    <property type="match status" value="1"/>
</dbReference>
<name>A0A7K4AGF6_METSH</name>
<evidence type="ECO:0000313" key="1">
    <source>
        <dbReference type="EMBL" id="NLJ22014.1"/>
    </source>
</evidence>
<accession>A0A7K4AGF6</accession>
<reference evidence="1 2" key="1">
    <citation type="journal article" date="2020" name="Biotechnol. Biofuels">
        <title>New insights from the biogas microbiome by comprehensive genome-resolved metagenomics of nearly 1600 species originating from multiple anaerobic digesters.</title>
        <authorList>
            <person name="Campanaro S."/>
            <person name="Treu L."/>
            <person name="Rodriguez-R L.M."/>
            <person name="Kovalovszki A."/>
            <person name="Ziels R.M."/>
            <person name="Maus I."/>
            <person name="Zhu X."/>
            <person name="Kougias P.G."/>
            <person name="Basile A."/>
            <person name="Luo G."/>
            <person name="Schluter A."/>
            <person name="Konstantinidis K.T."/>
            <person name="Angelidaki I."/>
        </authorList>
    </citation>
    <scope>NUCLEOTIDE SEQUENCE [LARGE SCALE GENOMIC DNA]</scope>
    <source>
        <strain evidence="1">AS27yjCOA_157</strain>
    </source>
</reference>
<dbReference type="RefSeq" id="WP_342473393.1">
    <property type="nucleotide sequence ID" value="NZ_JBCEYP010000074.1"/>
</dbReference>